<proteinExistence type="predicted"/>
<evidence type="ECO:0000313" key="4">
    <source>
        <dbReference type="EMBL" id="UOQ51713.1"/>
    </source>
</evidence>
<accession>A0ABY4F4X7</accession>
<keyword evidence="1" id="KW-0863">Zinc-finger</keyword>
<evidence type="ECO:0000256" key="1">
    <source>
        <dbReference type="PROSITE-ProRule" id="PRU00325"/>
    </source>
</evidence>
<name>A0ABY4F4X7_9BACT</name>
<protein>
    <recommendedName>
        <fullName evidence="3">SWIM-type domain-containing protein</fullName>
    </recommendedName>
</protein>
<dbReference type="RefSeq" id="WP_244715016.1">
    <property type="nucleotide sequence ID" value="NZ_CP095049.1"/>
</dbReference>
<keyword evidence="1" id="KW-0862">Zinc</keyword>
<evidence type="ECO:0000259" key="3">
    <source>
        <dbReference type="PROSITE" id="PS50966"/>
    </source>
</evidence>
<evidence type="ECO:0000313" key="5">
    <source>
        <dbReference type="Proteomes" id="UP000831785"/>
    </source>
</evidence>
<organism evidence="4 5">
    <name type="scientific">Hymenobacter cellulosivorans</name>
    <dbReference type="NCBI Taxonomy" id="2932249"/>
    <lineage>
        <taxon>Bacteria</taxon>
        <taxon>Pseudomonadati</taxon>
        <taxon>Bacteroidota</taxon>
        <taxon>Cytophagia</taxon>
        <taxon>Cytophagales</taxon>
        <taxon>Hymenobacteraceae</taxon>
        <taxon>Hymenobacter</taxon>
    </lineage>
</organism>
<keyword evidence="5" id="KW-1185">Reference proteome</keyword>
<gene>
    <name evidence="4" type="ORF">MUN80_18350</name>
</gene>
<dbReference type="PROSITE" id="PS50966">
    <property type="entry name" value="ZF_SWIM"/>
    <property type="match status" value="1"/>
</dbReference>
<feature type="region of interest" description="Disordered" evidence="2">
    <location>
        <begin position="106"/>
        <end position="140"/>
    </location>
</feature>
<dbReference type="Proteomes" id="UP000831785">
    <property type="component" value="Chromosome"/>
</dbReference>
<keyword evidence="1" id="KW-0479">Metal-binding</keyword>
<evidence type="ECO:0000256" key="2">
    <source>
        <dbReference type="SAM" id="MobiDB-lite"/>
    </source>
</evidence>
<dbReference type="InterPro" id="IPR007527">
    <property type="entry name" value="Znf_SWIM"/>
</dbReference>
<reference evidence="4 5" key="1">
    <citation type="submission" date="2022-04" db="EMBL/GenBank/DDBJ databases">
        <title>Hymenobacter sp. isolated from the air.</title>
        <authorList>
            <person name="Won M."/>
            <person name="Lee C.-M."/>
            <person name="Woen H.-Y."/>
            <person name="Kwon S.-W."/>
        </authorList>
    </citation>
    <scope>NUCLEOTIDE SEQUENCE [LARGE SCALE GENOMIC DNA]</scope>
    <source>
        <strain evidence="5">5116 S-27</strain>
    </source>
</reference>
<dbReference type="EMBL" id="CP095049">
    <property type="protein sequence ID" value="UOQ51713.1"/>
    <property type="molecule type" value="Genomic_DNA"/>
</dbReference>
<sequence length="438" mass="48831">MVWTEEQVRALVPDAGTLKRGLELARPAPWQNLGQTPTAVWGECAGSGARPYQTAIDLSEPAFKCSCPSRVFPCKHGVGLLLLVVRSPQLFGPLAEPEWLTEWLSKRQTRRPQPREESAPPTVEPDDTARQKRESQRLERMQRGVQELEVWLIDVVRNGLARVDRAPDSFWEQQAARLVDAQLPGLAAVVRGLAALRFTGLTWPETMLARLGELYGLLQAFQRLAQLPATAQQEVLQLLGVTLKKDEILAQQPAVADTWLVVGQYRWQEERLTARRTWLWGVQTRRYALLLEYAFGEQPFATTLVPNGRYEGSLTFYPGLQPLRAVGGPLVYAGAGPRAAPADAALTPNQLLAQYAAVLRQNPWVREWPAVLRDLLPVRLADETWALEHSPTRQQLALLGADGWQLLAAGGGRPMSFFGEWNGQDFRVLSYFPGPPTS</sequence>
<feature type="compositionally biased region" description="Basic and acidic residues" evidence="2">
    <location>
        <begin position="127"/>
        <end position="140"/>
    </location>
</feature>
<feature type="domain" description="SWIM-type" evidence="3">
    <location>
        <begin position="52"/>
        <end position="85"/>
    </location>
</feature>